<dbReference type="AlphaFoldDB" id="A0A3N4LRE4"/>
<protein>
    <submittedName>
        <fullName evidence="2">Uncharacterized protein</fullName>
    </submittedName>
</protein>
<evidence type="ECO:0000256" key="1">
    <source>
        <dbReference type="SAM" id="MobiDB-lite"/>
    </source>
</evidence>
<organism evidence="2 3">
    <name type="scientific">Terfezia boudieri ATCC MYA-4762</name>
    <dbReference type="NCBI Taxonomy" id="1051890"/>
    <lineage>
        <taxon>Eukaryota</taxon>
        <taxon>Fungi</taxon>
        <taxon>Dikarya</taxon>
        <taxon>Ascomycota</taxon>
        <taxon>Pezizomycotina</taxon>
        <taxon>Pezizomycetes</taxon>
        <taxon>Pezizales</taxon>
        <taxon>Pezizaceae</taxon>
        <taxon>Terfezia</taxon>
    </lineage>
</organism>
<gene>
    <name evidence="2" type="ORF">L211DRAFT_841644</name>
</gene>
<sequence length="87" mass="10087">MPRLSKKSVMRAEFEEVIEDVCTIVALETQNRTDSDKEQDLEDSDSEDKRSEWRVTKDLVDIYDILFEPRYLVSRSMSAGRHGGGYI</sequence>
<feature type="region of interest" description="Disordered" evidence="1">
    <location>
        <begin position="32"/>
        <end position="51"/>
    </location>
</feature>
<name>A0A3N4LRE4_9PEZI</name>
<accession>A0A3N4LRE4</accession>
<dbReference type="OrthoDB" id="10441051at2759"/>
<dbReference type="InParanoid" id="A0A3N4LRE4"/>
<reference evidence="2 3" key="1">
    <citation type="journal article" date="2018" name="Nat. Ecol. Evol.">
        <title>Pezizomycetes genomes reveal the molecular basis of ectomycorrhizal truffle lifestyle.</title>
        <authorList>
            <person name="Murat C."/>
            <person name="Payen T."/>
            <person name="Noel B."/>
            <person name="Kuo A."/>
            <person name="Morin E."/>
            <person name="Chen J."/>
            <person name="Kohler A."/>
            <person name="Krizsan K."/>
            <person name="Balestrini R."/>
            <person name="Da Silva C."/>
            <person name="Montanini B."/>
            <person name="Hainaut M."/>
            <person name="Levati E."/>
            <person name="Barry K.W."/>
            <person name="Belfiori B."/>
            <person name="Cichocki N."/>
            <person name="Clum A."/>
            <person name="Dockter R.B."/>
            <person name="Fauchery L."/>
            <person name="Guy J."/>
            <person name="Iotti M."/>
            <person name="Le Tacon F."/>
            <person name="Lindquist E.A."/>
            <person name="Lipzen A."/>
            <person name="Malagnac F."/>
            <person name="Mello A."/>
            <person name="Molinier V."/>
            <person name="Miyauchi S."/>
            <person name="Poulain J."/>
            <person name="Riccioni C."/>
            <person name="Rubini A."/>
            <person name="Sitrit Y."/>
            <person name="Splivallo R."/>
            <person name="Traeger S."/>
            <person name="Wang M."/>
            <person name="Zifcakova L."/>
            <person name="Wipf D."/>
            <person name="Zambonelli A."/>
            <person name="Paolocci F."/>
            <person name="Nowrousian M."/>
            <person name="Ottonello S."/>
            <person name="Baldrian P."/>
            <person name="Spatafora J.W."/>
            <person name="Henrissat B."/>
            <person name="Nagy L.G."/>
            <person name="Aury J.M."/>
            <person name="Wincker P."/>
            <person name="Grigoriev I.V."/>
            <person name="Bonfante P."/>
            <person name="Martin F.M."/>
        </authorList>
    </citation>
    <scope>NUCLEOTIDE SEQUENCE [LARGE SCALE GENOMIC DNA]</scope>
    <source>
        <strain evidence="2 3">ATCC MYA-4762</strain>
    </source>
</reference>
<keyword evidence="3" id="KW-1185">Reference proteome</keyword>
<dbReference type="EMBL" id="ML121570">
    <property type="protein sequence ID" value="RPB20555.1"/>
    <property type="molecule type" value="Genomic_DNA"/>
</dbReference>
<proteinExistence type="predicted"/>
<evidence type="ECO:0000313" key="3">
    <source>
        <dbReference type="Proteomes" id="UP000267821"/>
    </source>
</evidence>
<dbReference type="Proteomes" id="UP000267821">
    <property type="component" value="Unassembled WGS sequence"/>
</dbReference>
<evidence type="ECO:0000313" key="2">
    <source>
        <dbReference type="EMBL" id="RPB20555.1"/>
    </source>
</evidence>